<dbReference type="EMBL" id="CP006835">
    <property type="protein sequence ID" value="AGZ54213.1"/>
    <property type="molecule type" value="Genomic_DNA"/>
</dbReference>
<reference evidence="1 2" key="1">
    <citation type="submission" date="2013-10" db="EMBL/GenBank/DDBJ databases">
        <title>Genome sequence of Mycobacterium kansasii.</title>
        <authorList>
            <consortium name="McGill University Mycobacterium genome consortium"/>
            <person name="Veyrier F.J."/>
            <person name="Behr M.A."/>
        </authorList>
    </citation>
    <scope>NUCLEOTIDE SEQUENCE [LARGE SCALE GENOMIC DNA]</scope>
    <source>
        <strain evidence="1 2">ATCC 12478</strain>
    </source>
</reference>
<dbReference type="KEGG" id="mkn:MKAN_12595"/>
<protein>
    <submittedName>
        <fullName evidence="1">Uncharacterized protein</fullName>
    </submittedName>
</protein>
<evidence type="ECO:0000313" key="1">
    <source>
        <dbReference type="EMBL" id="AGZ54213.1"/>
    </source>
</evidence>
<dbReference type="HOGENOM" id="CLU_3313041_0_0_11"/>
<accession>U5WYB4</accession>
<name>U5WYB4_MYCKA</name>
<organism evidence="1 2">
    <name type="scientific">Mycobacterium kansasii ATCC 12478</name>
    <dbReference type="NCBI Taxonomy" id="557599"/>
    <lineage>
        <taxon>Bacteria</taxon>
        <taxon>Bacillati</taxon>
        <taxon>Actinomycetota</taxon>
        <taxon>Actinomycetes</taxon>
        <taxon>Mycobacteriales</taxon>
        <taxon>Mycobacteriaceae</taxon>
        <taxon>Mycobacterium</taxon>
    </lineage>
</organism>
<gene>
    <name evidence="1" type="ORF">MKAN_12595</name>
</gene>
<dbReference type="AlphaFoldDB" id="U5WYB4"/>
<evidence type="ECO:0000313" key="2">
    <source>
        <dbReference type="Proteomes" id="UP000017786"/>
    </source>
</evidence>
<sequence length="39" mass="3801">MPGAPSAPLPINGRPNNARVGALIALSSCCPALVTSVIA</sequence>
<proteinExistence type="predicted"/>
<dbReference type="Proteomes" id="UP000017786">
    <property type="component" value="Chromosome"/>
</dbReference>